<dbReference type="Pfam" id="PF12836">
    <property type="entry name" value="HHH_3"/>
    <property type="match status" value="1"/>
</dbReference>
<reference evidence="1 2" key="1">
    <citation type="submission" date="2015-07" db="EMBL/GenBank/DDBJ databases">
        <title>Isolation and Genomic Characterization of a Novel Halophilic Metal-Reducing Deltaproteobacterium from the Deep Subsurface.</title>
        <authorList>
            <person name="Badalamenti J.P."/>
            <person name="Summers Z.M."/>
            <person name="Gralnick J.A."/>
            <person name="Bond D.R."/>
        </authorList>
    </citation>
    <scope>NUCLEOTIDE SEQUENCE [LARGE SCALE GENOMIC DNA]</scope>
    <source>
        <strain evidence="1 2">WTL</strain>
    </source>
</reference>
<organism evidence="1 2">
    <name type="scientific">Desulfuromonas soudanensis</name>
    <dbReference type="NCBI Taxonomy" id="1603606"/>
    <lineage>
        <taxon>Bacteria</taxon>
        <taxon>Pseudomonadati</taxon>
        <taxon>Thermodesulfobacteriota</taxon>
        <taxon>Desulfuromonadia</taxon>
        <taxon>Desulfuromonadales</taxon>
        <taxon>Desulfuromonadaceae</taxon>
        <taxon>Desulfuromonas</taxon>
    </lineage>
</organism>
<dbReference type="KEGG" id="des:DSOUD_2787"/>
<dbReference type="InterPro" id="IPR010994">
    <property type="entry name" value="RuvA_2-like"/>
</dbReference>
<name>A0A0M4DJH0_9BACT</name>
<dbReference type="STRING" id="1603606.DSOUD_2787"/>
<dbReference type="PATRIC" id="fig|1603606.3.peg.3018"/>
<proteinExistence type="predicted"/>
<dbReference type="RefSeq" id="WP_053551526.1">
    <property type="nucleotide sequence ID" value="NZ_CP010802.1"/>
</dbReference>
<dbReference type="Proteomes" id="UP000057158">
    <property type="component" value="Chromosome"/>
</dbReference>
<dbReference type="EMBL" id="CP010802">
    <property type="protein sequence ID" value="ALC17525.1"/>
    <property type="molecule type" value="Genomic_DNA"/>
</dbReference>
<dbReference type="Gene3D" id="1.10.150.320">
    <property type="entry name" value="Photosystem II 12 kDa extrinsic protein"/>
    <property type="match status" value="1"/>
</dbReference>
<evidence type="ECO:0000313" key="1">
    <source>
        <dbReference type="EMBL" id="ALC17525.1"/>
    </source>
</evidence>
<accession>A0A0M4DJH0</accession>
<keyword evidence="2" id="KW-1185">Reference proteome</keyword>
<sequence>MSTPPGTVLLVLGVLGLLLVTDGRRAVLQNGEPPAFYLEQESPGWVMFSSGFPDPGGHQIYDGETWGDVMKLTGLAPTPELTRKIALSSPLISGERLDIIVTEGQVSEIKRDWMSSGQRIALSIPLHPDRMTAEDWQVLPGVGPRLAEKICADRQLNGDFIVLEGVRRVSGVGAAKIAAWRKFF</sequence>
<dbReference type="OrthoDB" id="5296317at2"/>
<dbReference type="GO" id="GO:0003677">
    <property type="term" value="F:DNA binding"/>
    <property type="evidence" value="ECO:0007669"/>
    <property type="project" value="UniProtKB-KW"/>
</dbReference>
<protein>
    <submittedName>
        <fullName evidence="1">ComEA-related DNA-binding/uptake protein</fullName>
    </submittedName>
</protein>
<dbReference type="SUPFAM" id="SSF47781">
    <property type="entry name" value="RuvA domain 2-like"/>
    <property type="match status" value="1"/>
</dbReference>
<keyword evidence="1" id="KW-0238">DNA-binding</keyword>
<gene>
    <name evidence="1" type="ORF">DSOUD_2787</name>
</gene>
<evidence type="ECO:0000313" key="2">
    <source>
        <dbReference type="Proteomes" id="UP000057158"/>
    </source>
</evidence>
<dbReference type="AlphaFoldDB" id="A0A0M4DJH0"/>